<dbReference type="SMART" id="SM00965">
    <property type="entry name" value="STN"/>
    <property type="match status" value="1"/>
</dbReference>
<evidence type="ECO:0000313" key="17">
    <source>
        <dbReference type="Proteomes" id="UP000588068"/>
    </source>
</evidence>
<dbReference type="PROSITE" id="PS52016">
    <property type="entry name" value="TONB_DEPENDENT_REC_3"/>
    <property type="match status" value="1"/>
</dbReference>
<evidence type="ECO:0000256" key="5">
    <source>
        <dbReference type="ARBA" id="ARBA00022692"/>
    </source>
</evidence>
<evidence type="ECO:0000256" key="4">
    <source>
        <dbReference type="ARBA" id="ARBA00022496"/>
    </source>
</evidence>
<evidence type="ECO:0000313" key="16">
    <source>
        <dbReference type="EMBL" id="MBB6095903.1"/>
    </source>
</evidence>
<evidence type="ECO:0000256" key="13">
    <source>
        <dbReference type="RuleBase" id="RU003357"/>
    </source>
</evidence>
<organism evidence="16 17">
    <name type="scientific">Povalibacter uvarum</name>
    <dbReference type="NCBI Taxonomy" id="732238"/>
    <lineage>
        <taxon>Bacteria</taxon>
        <taxon>Pseudomonadati</taxon>
        <taxon>Pseudomonadota</taxon>
        <taxon>Gammaproteobacteria</taxon>
        <taxon>Steroidobacterales</taxon>
        <taxon>Steroidobacteraceae</taxon>
        <taxon>Povalibacter</taxon>
    </lineage>
</organism>
<dbReference type="GO" id="GO:0015344">
    <property type="term" value="F:siderophore uptake transmembrane transporter activity"/>
    <property type="evidence" value="ECO:0007669"/>
    <property type="project" value="TreeGrafter"/>
</dbReference>
<dbReference type="Gene3D" id="2.40.170.20">
    <property type="entry name" value="TonB-dependent receptor, beta-barrel domain"/>
    <property type="match status" value="1"/>
</dbReference>
<evidence type="ECO:0000256" key="9">
    <source>
        <dbReference type="ARBA" id="ARBA00023077"/>
    </source>
</evidence>
<keyword evidence="5 12" id="KW-0812">Transmembrane</keyword>
<keyword evidence="9 13" id="KW-0798">TonB box</keyword>
<evidence type="ECO:0000256" key="12">
    <source>
        <dbReference type="PROSITE-ProRule" id="PRU01360"/>
    </source>
</evidence>
<comment type="subcellular location">
    <subcellularLocation>
        <location evidence="1 12">Cell outer membrane</location>
        <topology evidence="1 12">Multi-pass membrane protein</topology>
    </subcellularLocation>
</comment>
<keyword evidence="17" id="KW-1185">Reference proteome</keyword>
<sequence>MPSRNTWLAAAVSASLCMLCAASATAAASTQFDIPAQSLSSALRVYAEKTGEQVVFFSEIGAGKQSQGVQGRYSNEEALQRLLNNTGLRARRVNDRTIAIAQAADAGPAATAEFAALQPMALAAQAPAPAPQATTAAASPPAETSDALFGVEEVVVTGTAVSERTKFDSSVAISTFDADAIAQQAPASSADLIAQVPGFWVESTAGTTQGNVFARGIIQDGGYRYVALMEDGIPIYPVFELSFYNPDQFVRVDETISRVEALRGGTAPIFTAGAIGGAVNFVTKKPGNESEGVVKFGISDYSMYRGDFAWSGPISDQWGLAFGGYYRTSDGIRDPGYTADEGGQIRAKLLRQFDGGELEFFVKYINDRSLFAVPIPLQGSASDPDAINGQDAGTYSLHSANLARAGLPDSAAELGLQGSSLEDGIHPDLATGGFRFQWDINDTVNFTNLARYTDGSVRFDGIFPGDPPVLGADFAAGRGVAPNFTYVDGGGAYAANQFVQNHGHWVVNKEYEAFQDDIRFNLDLGSNNLTLGLYYADYSMEDRWSLGNLMLMDVSSRPSRLLLPGVTDPEGFTQYSFFNLAADYEATEWSLYASDEWQVTDAFRIDLGVRYDDEDIEGTISVPTAVDLDGNPATTYDAGTSLALLAPANSVDESFDNLGWSIGFNYEFTDSQAFFGHYTESAKLPHFDDVRNGVLEKDNVSNVELGYKVSFDTIAMFATLFQTEFDNVPFQDILADGSTVVRRAQTKTRGIELEGEWLPVESLNIRFTATWQQPEYENFTGTNANGTPFDNTGNTIRRIPEVMGRLTPTWYFMDSRGRLYLTYTYVGKRFSNDENTIELPSYSKVDAGVMFDITEAFSVQLSGDNLTDEVGLTEGNPRTDVGAGGIGAVYMARPLFGRSFMGSVTFKF</sequence>
<reference evidence="16 17" key="1">
    <citation type="submission" date="2020-08" db="EMBL/GenBank/DDBJ databases">
        <title>Genomic Encyclopedia of Type Strains, Phase IV (KMG-IV): sequencing the most valuable type-strain genomes for metagenomic binning, comparative biology and taxonomic classification.</title>
        <authorList>
            <person name="Goeker M."/>
        </authorList>
    </citation>
    <scope>NUCLEOTIDE SEQUENCE [LARGE SCALE GENOMIC DNA]</scope>
    <source>
        <strain evidence="16 17">DSM 26723</strain>
    </source>
</reference>
<dbReference type="CDD" id="cd01347">
    <property type="entry name" value="ligand_gated_channel"/>
    <property type="match status" value="1"/>
</dbReference>
<dbReference type="EMBL" id="JACHHZ010000006">
    <property type="protein sequence ID" value="MBB6095903.1"/>
    <property type="molecule type" value="Genomic_DNA"/>
</dbReference>
<gene>
    <name evidence="16" type="ORF">HNQ60_004794</name>
</gene>
<feature type="domain" description="Secretin/TonB short N-terminal" evidence="15">
    <location>
        <begin position="53"/>
        <end position="103"/>
    </location>
</feature>
<dbReference type="InterPro" id="IPR036942">
    <property type="entry name" value="Beta-barrel_TonB_sf"/>
</dbReference>
<name>A0A841HSZ9_9GAMM</name>
<dbReference type="Gene3D" id="3.55.50.30">
    <property type="match status" value="1"/>
</dbReference>
<dbReference type="Pfam" id="PF07660">
    <property type="entry name" value="STN"/>
    <property type="match status" value="1"/>
</dbReference>
<keyword evidence="4" id="KW-0410">Iron transport</keyword>
<keyword evidence="6 14" id="KW-0732">Signal</keyword>
<keyword evidence="8" id="KW-0406">Ion transport</keyword>
<dbReference type="AlphaFoldDB" id="A0A841HSZ9"/>
<accession>A0A841HSZ9</accession>
<comment type="similarity">
    <text evidence="12 13">Belongs to the TonB-dependent receptor family.</text>
</comment>
<keyword evidence="11 12" id="KW-0998">Cell outer membrane</keyword>
<dbReference type="RefSeq" id="WP_184335290.1">
    <property type="nucleotide sequence ID" value="NZ_JACHHZ010000006.1"/>
</dbReference>
<dbReference type="Pfam" id="PF00593">
    <property type="entry name" value="TonB_dep_Rec_b-barrel"/>
    <property type="match status" value="1"/>
</dbReference>
<dbReference type="InterPro" id="IPR011662">
    <property type="entry name" value="Secretin/TonB_short_N"/>
</dbReference>
<evidence type="ECO:0000256" key="3">
    <source>
        <dbReference type="ARBA" id="ARBA00022452"/>
    </source>
</evidence>
<keyword evidence="3 12" id="KW-1134">Transmembrane beta strand</keyword>
<evidence type="ECO:0000256" key="10">
    <source>
        <dbReference type="ARBA" id="ARBA00023136"/>
    </source>
</evidence>
<evidence type="ECO:0000256" key="2">
    <source>
        <dbReference type="ARBA" id="ARBA00022448"/>
    </source>
</evidence>
<keyword evidence="7" id="KW-0408">Iron</keyword>
<keyword evidence="10 12" id="KW-0472">Membrane</keyword>
<evidence type="ECO:0000256" key="1">
    <source>
        <dbReference type="ARBA" id="ARBA00004571"/>
    </source>
</evidence>
<evidence type="ECO:0000256" key="8">
    <source>
        <dbReference type="ARBA" id="ARBA00023065"/>
    </source>
</evidence>
<comment type="caution">
    <text evidence="16">The sequence shown here is derived from an EMBL/GenBank/DDBJ whole genome shotgun (WGS) entry which is preliminary data.</text>
</comment>
<dbReference type="PANTHER" id="PTHR32552:SF89">
    <property type="entry name" value="CATECHOLATE SIDEROPHORE RECEPTOR FIU"/>
    <property type="match status" value="1"/>
</dbReference>
<dbReference type="InterPro" id="IPR037066">
    <property type="entry name" value="Plug_dom_sf"/>
</dbReference>
<protein>
    <submittedName>
        <fullName evidence="16">Outer membrane receptor protein involved in Fe transport</fullName>
    </submittedName>
</protein>
<evidence type="ECO:0000259" key="15">
    <source>
        <dbReference type="SMART" id="SM00965"/>
    </source>
</evidence>
<evidence type="ECO:0000256" key="11">
    <source>
        <dbReference type="ARBA" id="ARBA00023237"/>
    </source>
</evidence>
<dbReference type="InterPro" id="IPR000531">
    <property type="entry name" value="Beta-barrel_TonB"/>
</dbReference>
<dbReference type="Gene3D" id="2.170.130.10">
    <property type="entry name" value="TonB-dependent receptor, plug domain"/>
    <property type="match status" value="1"/>
</dbReference>
<evidence type="ECO:0000256" key="14">
    <source>
        <dbReference type="SAM" id="SignalP"/>
    </source>
</evidence>
<dbReference type="InterPro" id="IPR039426">
    <property type="entry name" value="TonB-dep_rcpt-like"/>
</dbReference>
<feature type="signal peptide" evidence="14">
    <location>
        <begin position="1"/>
        <end position="26"/>
    </location>
</feature>
<proteinExistence type="inferred from homology"/>
<keyword evidence="16" id="KW-0675">Receptor</keyword>
<dbReference type="SUPFAM" id="SSF56935">
    <property type="entry name" value="Porins"/>
    <property type="match status" value="1"/>
</dbReference>
<evidence type="ECO:0000256" key="7">
    <source>
        <dbReference type="ARBA" id="ARBA00023004"/>
    </source>
</evidence>
<keyword evidence="2 12" id="KW-0813">Transport</keyword>
<dbReference type="Pfam" id="PF07715">
    <property type="entry name" value="Plug"/>
    <property type="match status" value="1"/>
</dbReference>
<dbReference type="GO" id="GO:0009279">
    <property type="term" value="C:cell outer membrane"/>
    <property type="evidence" value="ECO:0007669"/>
    <property type="project" value="UniProtKB-SubCell"/>
</dbReference>
<feature type="chain" id="PRO_5032557989" evidence="14">
    <location>
        <begin position="27"/>
        <end position="908"/>
    </location>
</feature>
<evidence type="ECO:0000256" key="6">
    <source>
        <dbReference type="ARBA" id="ARBA00022729"/>
    </source>
</evidence>
<dbReference type="PANTHER" id="PTHR32552">
    <property type="entry name" value="FERRICHROME IRON RECEPTOR-RELATED"/>
    <property type="match status" value="1"/>
</dbReference>
<dbReference type="Proteomes" id="UP000588068">
    <property type="component" value="Unassembled WGS sequence"/>
</dbReference>
<dbReference type="InterPro" id="IPR012910">
    <property type="entry name" value="Plug_dom"/>
</dbReference>